<organism evidence="3">
    <name type="scientific">Onchocerca ochengi</name>
    <name type="common">Filarial nematode worm</name>
    <dbReference type="NCBI Taxonomy" id="42157"/>
    <lineage>
        <taxon>Eukaryota</taxon>
        <taxon>Metazoa</taxon>
        <taxon>Ecdysozoa</taxon>
        <taxon>Nematoda</taxon>
        <taxon>Chromadorea</taxon>
        <taxon>Rhabditida</taxon>
        <taxon>Spirurina</taxon>
        <taxon>Spiruromorpha</taxon>
        <taxon>Filarioidea</taxon>
        <taxon>Onchocercidae</taxon>
        <taxon>Onchocerca</taxon>
    </lineage>
</organism>
<accession>A0A182EKG9</accession>
<sequence>MDEQLSAEISSFTILKKQLEQIKKKDEIQNVIDKSVQTEFSTPCSFGIHDSNYATLFWQLMAGKVARELDKLQEGTIRVISVLQSSLIYTAKPSSTVVKNKLERFRKKIKNLINIHKIRLNLLIELQAELLEKVQLNSPPHQYPEVI</sequence>
<dbReference type="AlphaFoldDB" id="A0A182EKG9"/>
<protein>
    <submittedName>
        <fullName evidence="1 3">Uncharacterized protein</fullName>
    </submittedName>
</protein>
<reference evidence="1 2" key="2">
    <citation type="submission" date="2018-08" db="EMBL/GenBank/DDBJ databases">
        <authorList>
            <person name="Laetsch R D."/>
            <person name="Stevens L."/>
            <person name="Kumar S."/>
            <person name="Blaxter L. M."/>
        </authorList>
    </citation>
    <scope>NUCLEOTIDE SEQUENCE [LARGE SCALE GENOMIC DNA]</scope>
</reference>
<gene>
    <name evidence="1" type="ORF">NOO_LOCUS8606</name>
</gene>
<dbReference type="WBParaSite" id="nOo.2.0.1.t08606-RA">
    <property type="protein sequence ID" value="nOo.2.0.1.t08606-RA"/>
    <property type="gene ID" value="nOo.2.0.1.g08606"/>
</dbReference>
<evidence type="ECO:0000313" key="2">
    <source>
        <dbReference type="Proteomes" id="UP000271087"/>
    </source>
</evidence>
<evidence type="ECO:0000313" key="3">
    <source>
        <dbReference type="WBParaSite" id="nOo.2.0.1.t08606-RA"/>
    </source>
</evidence>
<evidence type="ECO:0000313" key="1">
    <source>
        <dbReference type="EMBL" id="VDM91370.1"/>
    </source>
</evidence>
<keyword evidence="2" id="KW-1185">Reference proteome</keyword>
<dbReference type="Proteomes" id="UP000271087">
    <property type="component" value="Unassembled WGS sequence"/>
</dbReference>
<proteinExistence type="predicted"/>
<name>A0A182EKG9_ONCOC</name>
<dbReference type="EMBL" id="UYRW01003689">
    <property type="protein sequence ID" value="VDM91370.1"/>
    <property type="molecule type" value="Genomic_DNA"/>
</dbReference>
<reference evidence="3" key="1">
    <citation type="submission" date="2016-06" db="UniProtKB">
        <authorList>
            <consortium name="WormBaseParasite"/>
        </authorList>
    </citation>
    <scope>IDENTIFICATION</scope>
</reference>